<gene>
    <name evidence="4" type="ORF">FDG2_2576</name>
</gene>
<dbReference type="PANTHER" id="PTHR35176:SF4">
    <property type="entry name" value="PYRIDOXAMINE 5'-PHOSPHATE OXIDASE-RELATED FMN-BINDING"/>
    <property type="match status" value="1"/>
</dbReference>
<feature type="domain" description="Pyridoxamine 5'-phosphate oxidase N-terminal" evidence="3">
    <location>
        <begin position="26"/>
        <end position="125"/>
    </location>
</feature>
<sequence>MAGRDPETEMDARFSSDGATPTGWAQAREHLRDAEVYWLSAVRPDGRPHVTPLLSVRLDGVLYFCTGPSERKAKKLARNPHCVLTTGCNRLDEGLDLVLEGDAARVNDDATLRRVADAYESKYGSDWHFVVSDGVFCSDGGRWRRGPGVQGCSRDGLRLRQGRVQPDPLALRTGLRTPTPSRRRPRCHRPPQPEETS</sequence>
<dbReference type="GO" id="GO:0005829">
    <property type="term" value="C:cytosol"/>
    <property type="evidence" value="ECO:0007669"/>
    <property type="project" value="TreeGrafter"/>
</dbReference>
<feature type="region of interest" description="Disordered" evidence="2">
    <location>
        <begin position="163"/>
        <end position="197"/>
    </location>
</feature>
<evidence type="ECO:0000313" key="5">
    <source>
        <dbReference type="Proteomes" id="UP000199013"/>
    </source>
</evidence>
<reference evidence="5" key="1">
    <citation type="submission" date="2016-02" db="EMBL/GenBank/DDBJ databases">
        <authorList>
            <person name="Wibberg D."/>
        </authorList>
    </citation>
    <scope>NUCLEOTIDE SEQUENCE [LARGE SCALE GENOMIC DNA]</scope>
</reference>
<dbReference type="SUPFAM" id="SSF50475">
    <property type="entry name" value="FMN-binding split barrel"/>
    <property type="match status" value="1"/>
</dbReference>
<dbReference type="GO" id="GO:0016627">
    <property type="term" value="F:oxidoreductase activity, acting on the CH-CH group of donors"/>
    <property type="evidence" value="ECO:0007669"/>
    <property type="project" value="TreeGrafter"/>
</dbReference>
<keyword evidence="5" id="KW-1185">Reference proteome</keyword>
<dbReference type="Gene3D" id="2.30.110.10">
    <property type="entry name" value="Electron Transport, Fmn-binding Protein, Chain A"/>
    <property type="match status" value="1"/>
</dbReference>
<organism evidence="4 5">
    <name type="scientific">Candidatus Protofrankia californiensis</name>
    <dbReference type="NCBI Taxonomy" id="1839754"/>
    <lineage>
        <taxon>Bacteria</taxon>
        <taxon>Bacillati</taxon>
        <taxon>Actinomycetota</taxon>
        <taxon>Actinomycetes</taxon>
        <taxon>Frankiales</taxon>
        <taxon>Frankiaceae</taxon>
        <taxon>Protofrankia</taxon>
    </lineage>
</organism>
<dbReference type="InterPro" id="IPR012349">
    <property type="entry name" value="Split_barrel_FMN-bd"/>
</dbReference>
<dbReference type="Pfam" id="PF01243">
    <property type="entry name" value="PNPOx_N"/>
    <property type="match status" value="1"/>
</dbReference>
<dbReference type="GO" id="GO:0070967">
    <property type="term" value="F:coenzyme F420 binding"/>
    <property type="evidence" value="ECO:0007669"/>
    <property type="project" value="TreeGrafter"/>
</dbReference>
<feature type="region of interest" description="Disordered" evidence="2">
    <location>
        <begin position="1"/>
        <end position="22"/>
    </location>
</feature>
<evidence type="ECO:0000313" key="4">
    <source>
        <dbReference type="EMBL" id="SBW22399.1"/>
    </source>
</evidence>
<dbReference type="InterPro" id="IPR011576">
    <property type="entry name" value="Pyridox_Oxase_N"/>
</dbReference>
<dbReference type="InterPro" id="IPR052019">
    <property type="entry name" value="F420H2_bilvrd_red/Heme_oxyg"/>
</dbReference>
<evidence type="ECO:0000259" key="3">
    <source>
        <dbReference type="Pfam" id="PF01243"/>
    </source>
</evidence>
<protein>
    <recommendedName>
        <fullName evidence="3">Pyridoxamine 5'-phosphate oxidase N-terminal domain-containing protein</fullName>
    </recommendedName>
</protein>
<proteinExistence type="predicted"/>
<feature type="compositionally biased region" description="Basic and acidic residues" evidence="2">
    <location>
        <begin position="1"/>
        <end position="14"/>
    </location>
</feature>
<evidence type="ECO:0000256" key="2">
    <source>
        <dbReference type="SAM" id="MobiDB-lite"/>
    </source>
</evidence>
<keyword evidence="1" id="KW-0560">Oxidoreductase</keyword>
<accession>A0A1C3NXU9</accession>
<name>A0A1C3NXU9_9ACTN</name>
<dbReference type="PANTHER" id="PTHR35176">
    <property type="entry name" value="HEME OXYGENASE HI_0854-RELATED"/>
    <property type="match status" value="1"/>
</dbReference>
<dbReference type="AlphaFoldDB" id="A0A1C3NXU9"/>
<evidence type="ECO:0000256" key="1">
    <source>
        <dbReference type="ARBA" id="ARBA00023002"/>
    </source>
</evidence>
<dbReference type="EMBL" id="FLUV01001082">
    <property type="protein sequence ID" value="SBW22399.1"/>
    <property type="molecule type" value="Genomic_DNA"/>
</dbReference>
<dbReference type="Proteomes" id="UP000199013">
    <property type="component" value="Unassembled WGS sequence"/>
</dbReference>